<evidence type="ECO:0000313" key="2">
    <source>
        <dbReference type="Proteomes" id="UP000887458"/>
    </source>
</evidence>
<proteinExistence type="predicted"/>
<gene>
    <name evidence="1" type="ORF">DERP_004695</name>
</gene>
<protein>
    <submittedName>
        <fullName evidence="1">Uncharacterized protein</fullName>
    </submittedName>
</protein>
<sequence length="184" mass="20864">MHQSFRFTIVFLFDKINKIKHFDYHVNSDKCSVSIACPISCVLLNVIKRLFDLDLEIPPRRRHRRPLRLIRIVELPRIIMVNNTIINVVVTITRRFSSSNAKCSANAKKLPAINANVRNVCCIVICVTANNANEAPINAEPKNTIKKRTNPLKMAAEPDTIPPPMMNAEIEVPIIANTKIEPIF</sequence>
<reference evidence="1 2" key="1">
    <citation type="journal article" date="2018" name="J. Allergy Clin. Immunol.">
        <title>High-quality assembly of Dermatophagoides pteronyssinus genome and transcriptome reveals a wide range of novel allergens.</title>
        <authorList>
            <person name="Liu X.Y."/>
            <person name="Yang K.Y."/>
            <person name="Wang M.Q."/>
            <person name="Kwok J.S."/>
            <person name="Zeng X."/>
            <person name="Yang Z."/>
            <person name="Xiao X.J."/>
            <person name="Lau C.P."/>
            <person name="Li Y."/>
            <person name="Huang Z.M."/>
            <person name="Ba J.G."/>
            <person name="Yim A.K."/>
            <person name="Ouyang C.Y."/>
            <person name="Ngai S.M."/>
            <person name="Chan T.F."/>
            <person name="Leung E.L."/>
            <person name="Liu L."/>
            <person name="Liu Z.G."/>
            <person name="Tsui S.K."/>
        </authorList>
    </citation>
    <scope>NUCLEOTIDE SEQUENCE [LARGE SCALE GENOMIC DNA]</scope>
    <source>
        <strain evidence="1">Derp</strain>
    </source>
</reference>
<organism evidence="1 2">
    <name type="scientific">Dermatophagoides pteronyssinus</name>
    <name type="common">European house dust mite</name>
    <dbReference type="NCBI Taxonomy" id="6956"/>
    <lineage>
        <taxon>Eukaryota</taxon>
        <taxon>Metazoa</taxon>
        <taxon>Ecdysozoa</taxon>
        <taxon>Arthropoda</taxon>
        <taxon>Chelicerata</taxon>
        <taxon>Arachnida</taxon>
        <taxon>Acari</taxon>
        <taxon>Acariformes</taxon>
        <taxon>Sarcoptiformes</taxon>
        <taxon>Astigmata</taxon>
        <taxon>Psoroptidia</taxon>
        <taxon>Analgoidea</taxon>
        <taxon>Pyroglyphidae</taxon>
        <taxon>Dermatophagoidinae</taxon>
        <taxon>Dermatophagoides</taxon>
    </lineage>
</organism>
<comment type="caution">
    <text evidence="1">The sequence shown here is derived from an EMBL/GenBank/DDBJ whole genome shotgun (WGS) entry which is preliminary data.</text>
</comment>
<reference evidence="1 2" key="2">
    <citation type="journal article" date="2022" name="Mol. Biol. Evol.">
        <title>Comparative Genomics Reveals Insights into the Divergent Evolution of Astigmatic Mites and Household Pest Adaptations.</title>
        <authorList>
            <person name="Xiong Q."/>
            <person name="Wan A.T."/>
            <person name="Liu X."/>
            <person name="Fung C.S."/>
            <person name="Xiao X."/>
            <person name="Malainual N."/>
            <person name="Hou J."/>
            <person name="Wang L."/>
            <person name="Wang M."/>
            <person name="Yang K.Y."/>
            <person name="Cui Y."/>
            <person name="Leung E.L."/>
            <person name="Nong W."/>
            <person name="Shin S.K."/>
            <person name="Au S.W."/>
            <person name="Jeong K.Y."/>
            <person name="Chew F.T."/>
            <person name="Hui J.H."/>
            <person name="Leung T.F."/>
            <person name="Tungtrongchitr A."/>
            <person name="Zhong N."/>
            <person name="Liu Z."/>
            <person name="Tsui S.K."/>
        </authorList>
    </citation>
    <scope>NUCLEOTIDE SEQUENCE [LARGE SCALE GENOMIC DNA]</scope>
    <source>
        <strain evidence="1">Derp</strain>
    </source>
</reference>
<evidence type="ECO:0000313" key="1">
    <source>
        <dbReference type="EMBL" id="KAH9424510.1"/>
    </source>
</evidence>
<dbReference type="EMBL" id="NJHN03000029">
    <property type="protein sequence ID" value="KAH9424510.1"/>
    <property type="molecule type" value="Genomic_DNA"/>
</dbReference>
<keyword evidence="2" id="KW-1185">Reference proteome</keyword>
<name>A0ABQ8JQ75_DERPT</name>
<dbReference type="Proteomes" id="UP000887458">
    <property type="component" value="Unassembled WGS sequence"/>
</dbReference>
<accession>A0ABQ8JQ75</accession>